<keyword evidence="1" id="KW-0812">Transmembrane</keyword>
<keyword evidence="3" id="KW-1185">Reference proteome</keyword>
<keyword evidence="1" id="KW-0472">Membrane</keyword>
<accession>A0A0K1Q659</accession>
<dbReference type="AlphaFoldDB" id="A0A0K1Q659"/>
<evidence type="ECO:0000313" key="3">
    <source>
        <dbReference type="Proteomes" id="UP000064967"/>
    </source>
</evidence>
<dbReference type="OrthoDB" id="5382105at2"/>
<feature type="transmembrane region" description="Helical" evidence="1">
    <location>
        <begin position="79"/>
        <end position="99"/>
    </location>
</feature>
<sequence>MECAAHPDHEATGTCASCKRTLCSACTTYDVDGKTYCEACGRNVEQNSHSIGSALLASVAVGYLATLALGVALFGPKPFVGGLAAIAGIALGRLLQVVVRPPSVTRRQPLAP</sequence>
<evidence type="ECO:0008006" key="4">
    <source>
        <dbReference type="Google" id="ProtNLM"/>
    </source>
</evidence>
<feature type="transmembrane region" description="Helical" evidence="1">
    <location>
        <begin position="51"/>
        <end position="73"/>
    </location>
</feature>
<dbReference type="RefSeq" id="WP_146652351.1">
    <property type="nucleotide sequence ID" value="NZ_CP012333.1"/>
</dbReference>
<evidence type="ECO:0000256" key="1">
    <source>
        <dbReference type="SAM" id="Phobius"/>
    </source>
</evidence>
<protein>
    <recommendedName>
        <fullName evidence="4">B box-type domain-containing protein</fullName>
    </recommendedName>
</protein>
<name>A0A0K1Q659_9BACT</name>
<organism evidence="2 3">
    <name type="scientific">Labilithrix luteola</name>
    <dbReference type="NCBI Taxonomy" id="1391654"/>
    <lineage>
        <taxon>Bacteria</taxon>
        <taxon>Pseudomonadati</taxon>
        <taxon>Myxococcota</taxon>
        <taxon>Polyangia</taxon>
        <taxon>Polyangiales</taxon>
        <taxon>Labilitrichaceae</taxon>
        <taxon>Labilithrix</taxon>
    </lineage>
</organism>
<dbReference type="STRING" id="1391654.AKJ09_07866"/>
<dbReference type="Proteomes" id="UP000064967">
    <property type="component" value="Chromosome"/>
</dbReference>
<evidence type="ECO:0000313" key="2">
    <source>
        <dbReference type="EMBL" id="AKV01203.1"/>
    </source>
</evidence>
<gene>
    <name evidence="2" type="ORF">AKJ09_07866</name>
</gene>
<dbReference type="EMBL" id="CP012333">
    <property type="protein sequence ID" value="AKV01203.1"/>
    <property type="molecule type" value="Genomic_DNA"/>
</dbReference>
<dbReference type="KEGG" id="llu:AKJ09_07866"/>
<proteinExistence type="predicted"/>
<reference evidence="2 3" key="1">
    <citation type="submission" date="2015-08" db="EMBL/GenBank/DDBJ databases">
        <authorList>
            <person name="Babu N.S."/>
            <person name="Beckwith C.J."/>
            <person name="Beseler K.G."/>
            <person name="Brison A."/>
            <person name="Carone J.V."/>
            <person name="Caskin T.P."/>
            <person name="Diamond M."/>
            <person name="Durham M.E."/>
            <person name="Foxe J.M."/>
            <person name="Go M."/>
            <person name="Henderson B.A."/>
            <person name="Jones I.B."/>
            <person name="McGettigan J.A."/>
            <person name="Micheletti S.J."/>
            <person name="Nasrallah M.E."/>
            <person name="Ortiz D."/>
            <person name="Piller C.R."/>
            <person name="Privatt S.R."/>
            <person name="Schneider S.L."/>
            <person name="Sharp S."/>
            <person name="Smith T.C."/>
            <person name="Stanton J.D."/>
            <person name="Ullery H.E."/>
            <person name="Wilson R.J."/>
            <person name="Serrano M.G."/>
            <person name="Buck G."/>
            <person name="Lee V."/>
            <person name="Wang Y."/>
            <person name="Carvalho R."/>
            <person name="Voegtly L."/>
            <person name="Shi R."/>
            <person name="Duckworth R."/>
            <person name="Johnson A."/>
            <person name="Loviza R."/>
            <person name="Walstead R."/>
            <person name="Shah Z."/>
            <person name="Kiflezghi M."/>
            <person name="Wade K."/>
            <person name="Ball S.L."/>
            <person name="Bradley K.W."/>
            <person name="Asai D.J."/>
            <person name="Bowman C.A."/>
            <person name="Russell D.A."/>
            <person name="Pope W.H."/>
            <person name="Jacobs-Sera D."/>
            <person name="Hendrix R.W."/>
            <person name="Hatfull G.F."/>
        </authorList>
    </citation>
    <scope>NUCLEOTIDE SEQUENCE [LARGE SCALE GENOMIC DNA]</scope>
    <source>
        <strain evidence="2 3">DSM 27648</strain>
    </source>
</reference>
<keyword evidence="1" id="KW-1133">Transmembrane helix</keyword>